<dbReference type="CDD" id="cd04301">
    <property type="entry name" value="NAT_SF"/>
    <property type="match status" value="1"/>
</dbReference>
<proteinExistence type="predicted"/>
<dbReference type="Pfam" id="PF13673">
    <property type="entry name" value="Acetyltransf_10"/>
    <property type="match status" value="1"/>
</dbReference>
<dbReference type="InterPro" id="IPR016181">
    <property type="entry name" value="Acyl_CoA_acyltransferase"/>
</dbReference>
<keyword evidence="2" id="KW-0808">Transferase</keyword>
<dbReference type="InterPro" id="IPR000182">
    <property type="entry name" value="GNAT_dom"/>
</dbReference>
<protein>
    <submittedName>
        <fullName evidence="2">GNAT family N-acetyltransferase</fullName>
        <ecNumber evidence="2">2.3.1.-</ecNumber>
    </submittedName>
</protein>
<dbReference type="Proteomes" id="UP001231370">
    <property type="component" value="Unassembled WGS sequence"/>
</dbReference>
<dbReference type="InterPro" id="IPR052564">
    <property type="entry name" value="N-acetyltrans/Recomb-assoc"/>
</dbReference>
<organism evidence="2 3">
    <name type="scientific">Roseofilum halophilum BLCC-M91</name>
    <dbReference type="NCBI Taxonomy" id="3022259"/>
    <lineage>
        <taxon>Bacteria</taxon>
        <taxon>Bacillati</taxon>
        <taxon>Cyanobacteriota</taxon>
        <taxon>Cyanophyceae</taxon>
        <taxon>Desertifilales</taxon>
        <taxon>Desertifilaceae</taxon>
        <taxon>Roseofilum</taxon>
        <taxon>Roseofilum halophilum</taxon>
    </lineage>
</organism>
<dbReference type="PROSITE" id="PS51186">
    <property type="entry name" value="GNAT"/>
    <property type="match status" value="1"/>
</dbReference>
<keyword evidence="3" id="KW-1185">Reference proteome</keyword>
<sequence>MNIRVANESDLPELAELYHQTVQTHGLRYYTVEQTQIWASFALNKRLFRKFILDVTTFLAVNETGILGFAGIGTDGHIASLYVRHDCLHQGIGTALMNAMLEYGKNEEIKRFYAEASRFSLGLFKKFGFQVYDTEVVERKGVEFQRDLVDLSIN</sequence>
<dbReference type="EMBL" id="JAQPOK010000117">
    <property type="protein sequence ID" value="MDJ1180330.1"/>
    <property type="molecule type" value="Genomic_DNA"/>
</dbReference>
<gene>
    <name evidence="2" type="ORF">PJF56_15810</name>
</gene>
<keyword evidence="2" id="KW-0012">Acyltransferase</keyword>
<dbReference type="GO" id="GO:0016746">
    <property type="term" value="F:acyltransferase activity"/>
    <property type="evidence" value="ECO:0007669"/>
    <property type="project" value="UniProtKB-KW"/>
</dbReference>
<accession>A0ABT7BMA8</accession>
<feature type="domain" description="N-acetyltransferase" evidence="1">
    <location>
        <begin position="1"/>
        <end position="149"/>
    </location>
</feature>
<comment type="caution">
    <text evidence="2">The sequence shown here is derived from an EMBL/GenBank/DDBJ whole genome shotgun (WGS) entry which is preliminary data.</text>
</comment>
<evidence type="ECO:0000259" key="1">
    <source>
        <dbReference type="PROSITE" id="PS51186"/>
    </source>
</evidence>
<dbReference type="PANTHER" id="PTHR43451">
    <property type="entry name" value="ACETYLTRANSFERASE (GNAT) FAMILY PROTEIN"/>
    <property type="match status" value="1"/>
</dbReference>
<dbReference type="EC" id="2.3.1.-" evidence="2"/>
<evidence type="ECO:0000313" key="2">
    <source>
        <dbReference type="EMBL" id="MDJ1180330.1"/>
    </source>
</evidence>
<dbReference type="Gene3D" id="3.40.630.30">
    <property type="match status" value="1"/>
</dbReference>
<name>A0ABT7BMA8_9CYAN</name>
<evidence type="ECO:0000313" key="3">
    <source>
        <dbReference type="Proteomes" id="UP001231370"/>
    </source>
</evidence>
<dbReference type="RefSeq" id="WP_283763632.1">
    <property type="nucleotide sequence ID" value="NZ_JAQPOK010000117.1"/>
</dbReference>
<reference evidence="2 3" key="1">
    <citation type="submission" date="2023-01" db="EMBL/GenBank/DDBJ databases">
        <title>Novel diversity within Roseofilum (Cyanobacteria; Desertifilaceae) from marine benthic mats with descriptions of four novel species.</title>
        <authorList>
            <person name="Wang Y."/>
            <person name="Berthold D.E."/>
            <person name="Hu J."/>
            <person name="Lefler F.W."/>
            <person name="Laughinghouse H.D. IV."/>
        </authorList>
    </citation>
    <scope>NUCLEOTIDE SEQUENCE [LARGE SCALE GENOMIC DNA]</scope>
    <source>
        <strain evidence="2 3">BLCC-M91</strain>
    </source>
</reference>
<dbReference type="PANTHER" id="PTHR43451:SF1">
    <property type="entry name" value="ACETYLTRANSFERASE"/>
    <property type="match status" value="1"/>
</dbReference>
<dbReference type="SUPFAM" id="SSF55729">
    <property type="entry name" value="Acyl-CoA N-acyltransferases (Nat)"/>
    <property type="match status" value="1"/>
</dbReference>